<dbReference type="PROSITE" id="PS51882">
    <property type="entry name" value="G_ALPHA"/>
    <property type="match status" value="1"/>
</dbReference>
<evidence type="ECO:0000256" key="7">
    <source>
        <dbReference type="SAM" id="MobiDB-lite"/>
    </source>
</evidence>
<dbReference type="PANTHER" id="PTHR10218:SF360">
    <property type="entry name" value="GUANINE NUCLEOTIDE-BINDING PROTEIN SUBUNIT ALPHA HOMOLOG"/>
    <property type="match status" value="1"/>
</dbReference>
<dbReference type="Pfam" id="PF00503">
    <property type="entry name" value="G-alpha"/>
    <property type="match status" value="1"/>
</dbReference>
<feature type="compositionally biased region" description="Polar residues" evidence="7">
    <location>
        <begin position="1"/>
        <end position="12"/>
    </location>
</feature>
<dbReference type="FunFam" id="3.40.50.300:FF:000692">
    <property type="entry name" value="Guanine nucleotide-binding protein subunit alpha"/>
    <property type="match status" value="1"/>
</dbReference>
<keyword evidence="3 5" id="KW-0342">GTP-binding</keyword>
<evidence type="ECO:0000313" key="9">
    <source>
        <dbReference type="Proteomes" id="UP001215151"/>
    </source>
</evidence>
<dbReference type="SMART" id="SM00275">
    <property type="entry name" value="G_alpha"/>
    <property type="match status" value="1"/>
</dbReference>
<dbReference type="Gene3D" id="1.10.400.10">
    <property type="entry name" value="GI Alpha 1, domain 2-like"/>
    <property type="match status" value="1"/>
</dbReference>
<feature type="compositionally biased region" description="Polar residues" evidence="7">
    <location>
        <begin position="606"/>
        <end position="615"/>
    </location>
</feature>
<feature type="region of interest" description="Disordered" evidence="7">
    <location>
        <begin position="263"/>
        <end position="292"/>
    </location>
</feature>
<dbReference type="PANTHER" id="PTHR10218">
    <property type="entry name" value="GTP-BINDING PROTEIN ALPHA SUBUNIT"/>
    <property type="match status" value="1"/>
</dbReference>
<dbReference type="AlphaFoldDB" id="A0AAD7XH56"/>
<dbReference type="GO" id="GO:0003924">
    <property type="term" value="F:GTPase activity"/>
    <property type="evidence" value="ECO:0007669"/>
    <property type="project" value="InterPro"/>
</dbReference>
<feature type="region of interest" description="Disordered" evidence="7">
    <location>
        <begin position="606"/>
        <end position="626"/>
    </location>
</feature>
<dbReference type="GO" id="GO:0005737">
    <property type="term" value="C:cytoplasm"/>
    <property type="evidence" value="ECO:0007669"/>
    <property type="project" value="TreeGrafter"/>
</dbReference>
<gene>
    <name evidence="8" type="ORF">ONZ51_g1902</name>
</gene>
<feature type="compositionally biased region" description="Pro residues" evidence="7">
    <location>
        <begin position="616"/>
        <end position="625"/>
    </location>
</feature>
<dbReference type="GO" id="GO:0031683">
    <property type="term" value="F:G-protein beta/gamma-subunit complex binding"/>
    <property type="evidence" value="ECO:0007669"/>
    <property type="project" value="InterPro"/>
</dbReference>
<name>A0AAD7XH56_9APHY</name>
<sequence>MAQRSKPQGTTQHARRRSLSDPLAAALLPPANETPEQREARLRQEEEAKKRSENIDRLLRHDEKSRRRKKTVKVLLLGQSESGKSTTLKQFQLLHTPAAFHQERLAWRFVIYLNLVRSIRRILEAIAPEDNNGLDDEDFGDSSDTASIIISGPGRPSSSLAGSQPNYEHYRRRLAPLMELEQRLISILSDPEDNEEQEATHLPLNPLGHGDVRSLQHTGSMASFHAASSHLAGRPAPRITIPPASTSASTSSSFFQYSSSYSSSQSSGNPLTSPRSPTSPATSMISSSSHEISVRTGSNWKKHFALPKIQSPKTPESGSGEVRGWWEDPSDPVHTLHACAPAMSELWRDPKVRNRLDEKRIRLEESSGFYLDEIDRITAKMYFPTDDDVLKARLKTTGVVEHTFSLAKTSEWRGVEWKIYDVGGARNQRQAWAPYFDDVNAIIFLAPISAFDQVLAEDPRVNRLEDSFQLWKSVIENKLLSHVNIVLFLNKCDLLKKKLDAGVRVANYVASYNHPNDYTTVSQCRQRAVHPFNFCYRYQNDTYNNLKSSRQHPDSESQVIVADVMTPWPAPGHARARAHAQIPPPQGTLYLSSAFDGSARLTLGTSSQHIRSQYRNPPPPPPCSPAPLSDADAAPVWFHPPLAPSPFLLASPTPPSSWASDLPLGRAVVRVLGQPIVYACRVKSRCSARVFAFALAFDFDFRYRFCARLTARVGVLFLPAVVVVGSRYVLERGGSLNERSAALEGRMPALVVTLSDFLRLPPNQANPAMSATKRLRYSLRARKAYILY</sequence>
<dbReference type="GO" id="GO:0001664">
    <property type="term" value="F:G protein-coupled receptor binding"/>
    <property type="evidence" value="ECO:0007669"/>
    <property type="project" value="TreeGrafter"/>
</dbReference>
<organism evidence="8 9">
    <name type="scientific">Trametes cubensis</name>
    <dbReference type="NCBI Taxonomy" id="1111947"/>
    <lineage>
        <taxon>Eukaryota</taxon>
        <taxon>Fungi</taxon>
        <taxon>Dikarya</taxon>
        <taxon>Basidiomycota</taxon>
        <taxon>Agaricomycotina</taxon>
        <taxon>Agaricomycetes</taxon>
        <taxon>Polyporales</taxon>
        <taxon>Polyporaceae</taxon>
        <taxon>Trametes</taxon>
    </lineage>
</organism>
<feature type="region of interest" description="Disordered" evidence="7">
    <location>
        <begin position="304"/>
        <end position="323"/>
    </location>
</feature>
<dbReference type="Gene3D" id="3.40.50.300">
    <property type="entry name" value="P-loop containing nucleotide triphosphate hydrolases"/>
    <property type="match status" value="2"/>
</dbReference>
<dbReference type="InterPro" id="IPR011025">
    <property type="entry name" value="GproteinA_insert"/>
</dbReference>
<evidence type="ECO:0000256" key="6">
    <source>
        <dbReference type="PIRSR" id="PIRSR601019-2"/>
    </source>
</evidence>
<evidence type="ECO:0000256" key="5">
    <source>
        <dbReference type="PIRSR" id="PIRSR601019-1"/>
    </source>
</evidence>
<evidence type="ECO:0000256" key="4">
    <source>
        <dbReference type="ARBA" id="ARBA00023224"/>
    </source>
</evidence>
<evidence type="ECO:0008006" key="10">
    <source>
        <dbReference type="Google" id="ProtNLM"/>
    </source>
</evidence>
<evidence type="ECO:0000256" key="2">
    <source>
        <dbReference type="ARBA" id="ARBA00022741"/>
    </source>
</evidence>
<keyword evidence="2 5" id="KW-0547">Nucleotide-binding</keyword>
<feature type="region of interest" description="Disordered" evidence="7">
    <location>
        <begin position="192"/>
        <end position="214"/>
    </location>
</feature>
<dbReference type="GO" id="GO:0005525">
    <property type="term" value="F:GTP binding"/>
    <property type="evidence" value="ECO:0007669"/>
    <property type="project" value="UniProtKB-KW"/>
</dbReference>
<feature type="compositionally biased region" description="Basic and acidic residues" evidence="7">
    <location>
        <begin position="35"/>
        <end position="64"/>
    </location>
</feature>
<dbReference type="PRINTS" id="PR00318">
    <property type="entry name" value="GPROTEINA"/>
</dbReference>
<comment type="caution">
    <text evidence="8">The sequence shown here is derived from an EMBL/GenBank/DDBJ whole genome shotgun (WGS) entry which is preliminary data.</text>
</comment>
<dbReference type="InterPro" id="IPR001019">
    <property type="entry name" value="Gprotein_alpha_su"/>
</dbReference>
<dbReference type="EMBL" id="JAPEVG010000028">
    <property type="protein sequence ID" value="KAJ8495079.1"/>
    <property type="molecule type" value="Genomic_DNA"/>
</dbReference>
<keyword evidence="1 6" id="KW-0479">Metal-binding</keyword>
<accession>A0AAD7XH56</accession>
<keyword evidence="4" id="KW-0807">Transducer</keyword>
<feature type="compositionally biased region" description="Low complexity" evidence="7">
    <location>
        <begin position="263"/>
        <end position="291"/>
    </location>
</feature>
<keyword evidence="9" id="KW-1185">Reference proteome</keyword>
<evidence type="ECO:0000313" key="8">
    <source>
        <dbReference type="EMBL" id="KAJ8495079.1"/>
    </source>
</evidence>
<dbReference type="GO" id="GO:0005834">
    <property type="term" value="C:heterotrimeric G-protein complex"/>
    <property type="evidence" value="ECO:0007669"/>
    <property type="project" value="TreeGrafter"/>
</dbReference>
<dbReference type="Proteomes" id="UP001215151">
    <property type="component" value="Unassembled WGS sequence"/>
</dbReference>
<feature type="binding site" evidence="5">
    <location>
        <begin position="390"/>
        <end position="396"/>
    </location>
    <ligand>
        <name>GTP</name>
        <dbReference type="ChEBI" id="CHEBI:37565"/>
    </ligand>
</feature>
<reference evidence="8" key="1">
    <citation type="submission" date="2022-11" db="EMBL/GenBank/DDBJ databases">
        <title>Genome Sequence of Cubamyces cubensis.</title>
        <authorList>
            <person name="Buettner E."/>
        </authorList>
    </citation>
    <scope>NUCLEOTIDE SEQUENCE</scope>
    <source>
        <strain evidence="8">MPL-01</strain>
    </source>
</reference>
<dbReference type="GO" id="GO:0046872">
    <property type="term" value="F:metal ion binding"/>
    <property type="evidence" value="ECO:0007669"/>
    <property type="project" value="UniProtKB-KW"/>
</dbReference>
<feature type="compositionally biased region" description="Low complexity" evidence="7">
    <location>
        <begin position="22"/>
        <end position="31"/>
    </location>
</feature>
<keyword evidence="6" id="KW-0460">Magnesium</keyword>
<feature type="region of interest" description="Disordered" evidence="7">
    <location>
        <begin position="1"/>
        <end position="64"/>
    </location>
</feature>
<dbReference type="SUPFAM" id="SSF52540">
    <property type="entry name" value="P-loop containing nucleoside triphosphate hydrolases"/>
    <property type="match status" value="1"/>
</dbReference>
<proteinExistence type="predicted"/>
<dbReference type="InterPro" id="IPR027417">
    <property type="entry name" value="P-loop_NTPase"/>
</dbReference>
<evidence type="ECO:0000256" key="3">
    <source>
        <dbReference type="ARBA" id="ARBA00023134"/>
    </source>
</evidence>
<evidence type="ECO:0000256" key="1">
    <source>
        <dbReference type="ARBA" id="ARBA00022723"/>
    </source>
</evidence>
<feature type="binding site" evidence="5">
    <location>
        <begin position="490"/>
        <end position="493"/>
    </location>
    <ligand>
        <name>GTP</name>
        <dbReference type="ChEBI" id="CHEBI:37565"/>
    </ligand>
</feature>
<dbReference type="SUPFAM" id="SSF47895">
    <property type="entry name" value="Transducin (alpha subunit), insertion domain"/>
    <property type="match status" value="1"/>
</dbReference>
<protein>
    <recommendedName>
        <fullName evidence="10">Guanine nucleotide-binding protein alpha-4 subunit</fullName>
    </recommendedName>
</protein>
<dbReference type="GO" id="GO:0007188">
    <property type="term" value="P:adenylate cyclase-modulating G protein-coupled receptor signaling pathway"/>
    <property type="evidence" value="ECO:0007669"/>
    <property type="project" value="TreeGrafter"/>
</dbReference>
<feature type="binding site" evidence="6">
    <location>
        <position position="396"/>
    </location>
    <ligand>
        <name>Mg(2+)</name>
        <dbReference type="ChEBI" id="CHEBI:18420"/>
    </ligand>
</feature>